<reference evidence="2" key="1">
    <citation type="submission" date="2021-06" db="EMBL/GenBank/DDBJ databases">
        <authorList>
            <person name="Kallberg Y."/>
            <person name="Tangrot J."/>
            <person name="Rosling A."/>
        </authorList>
    </citation>
    <scope>NUCLEOTIDE SEQUENCE</scope>
    <source>
        <strain evidence="2">MA453B</strain>
    </source>
</reference>
<gene>
    <name evidence="2" type="ORF">DERYTH_LOCUS22825</name>
</gene>
<dbReference type="OrthoDB" id="10531075at2759"/>
<dbReference type="Proteomes" id="UP000789405">
    <property type="component" value="Unassembled WGS sequence"/>
</dbReference>
<keyword evidence="3" id="KW-1185">Reference proteome</keyword>
<organism evidence="2 3">
    <name type="scientific">Dentiscutata erythropus</name>
    <dbReference type="NCBI Taxonomy" id="1348616"/>
    <lineage>
        <taxon>Eukaryota</taxon>
        <taxon>Fungi</taxon>
        <taxon>Fungi incertae sedis</taxon>
        <taxon>Mucoromycota</taxon>
        <taxon>Glomeromycotina</taxon>
        <taxon>Glomeromycetes</taxon>
        <taxon>Diversisporales</taxon>
        <taxon>Gigasporaceae</taxon>
        <taxon>Dentiscutata</taxon>
    </lineage>
</organism>
<dbReference type="AlphaFoldDB" id="A0A9N9JUM6"/>
<comment type="caution">
    <text evidence="2">The sequence shown here is derived from an EMBL/GenBank/DDBJ whole genome shotgun (WGS) entry which is preliminary data.</text>
</comment>
<sequence>MSTSNIPTHDPAYDPNNEIYDPNSETYDSNDENQVSNNETPWCSSCKKFKPVIEFMRSSGR</sequence>
<name>A0A9N9JUM6_9GLOM</name>
<evidence type="ECO:0000256" key="1">
    <source>
        <dbReference type="SAM" id="MobiDB-lite"/>
    </source>
</evidence>
<feature type="region of interest" description="Disordered" evidence="1">
    <location>
        <begin position="1"/>
        <end position="40"/>
    </location>
</feature>
<accession>A0A9N9JUM6</accession>
<proteinExistence type="predicted"/>
<protein>
    <submittedName>
        <fullName evidence="2">10469_t:CDS:1</fullName>
    </submittedName>
</protein>
<evidence type="ECO:0000313" key="3">
    <source>
        <dbReference type="Proteomes" id="UP000789405"/>
    </source>
</evidence>
<feature type="compositionally biased region" description="Polar residues" evidence="1">
    <location>
        <begin position="23"/>
        <end position="40"/>
    </location>
</feature>
<evidence type="ECO:0000313" key="2">
    <source>
        <dbReference type="EMBL" id="CAG8798191.1"/>
    </source>
</evidence>
<feature type="non-terminal residue" evidence="2">
    <location>
        <position position="61"/>
    </location>
</feature>
<dbReference type="EMBL" id="CAJVPY010032802">
    <property type="protein sequence ID" value="CAG8798191.1"/>
    <property type="molecule type" value="Genomic_DNA"/>
</dbReference>